<dbReference type="Pfam" id="PF02374">
    <property type="entry name" value="ArsA_ATPase"/>
    <property type="match status" value="1"/>
</dbReference>
<evidence type="ECO:0000256" key="1">
    <source>
        <dbReference type="ARBA" id="ARBA00011040"/>
    </source>
</evidence>
<comment type="caution">
    <text evidence="3">The sequence shown here is derived from an EMBL/GenBank/DDBJ whole genome shotgun (WGS) entry which is preliminary data.</text>
</comment>
<proteinExistence type="inferred from homology"/>
<evidence type="ECO:0000313" key="4">
    <source>
        <dbReference type="Proteomes" id="UP001597034"/>
    </source>
</evidence>
<feature type="domain" description="ArsA/GET3 Anion-transporting ATPase-like" evidence="2">
    <location>
        <begin position="3"/>
        <end position="308"/>
    </location>
</feature>
<gene>
    <name evidence="3" type="ORF">ACFSBL_03160</name>
</gene>
<dbReference type="InterPro" id="IPR025723">
    <property type="entry name" value="ArsA/GET3_ATPase-like"/>
</dbReference>
<comment type="similarity">
    <text evidence="1">Belongs to the arsA ATPase family.</text>
</comment>
<sequence length="310" mass="34043">MAKFLLYGGKGGVGKTSCAAATGLSLARRGERTLIVSTDPAHSLGDALGVALGGEPTAVTENLWAVEADPAAGQEQYERIVRALAAEFRRAGLDLSEADVDRLFEAGFVPGSDEVASLSFFLDYDADRWDRVVFDTAPTGHTLRLLTLPDVLGEGLSTAMQIRGEVRQLVDRARSVVFGPAAFWGRDDDAEDIEAFRADLREVAELLRDPERTEFRVVLLPETLAIEETARLVERLRQFAVPVETLVVNRVLESAETDCARCRARAESHEHHLDEIRERFDGMAVQVVPDLGPEAYGRDALDELAERLRV</sequence>
<dbReference type="InterPro" id="IPR016300">
    <property type="entry name" value="ATPase_ArsA/GET3"/>
</dbReference>
<dbReference type="PANTHER" id="PTHR10803:SF3">
    <property type="entry name" value="ATPASE GET3"/>
    <property type="match status" value="1"/>
</dbReference>
<dbReference type="Gene3D" id="3.40.50.300">
    <property type="entry name" value="P-loop containing nucleotide triphosphate hydrolases"/>
    <property type="match status" value="1"/>
</dbReference>
<dbReference type="CDD" id="cd02035">
    <property type="entry name" value="ArsA"/>
    <property type="match status" value="1"/>
</dbReference>
<dbReference type="Proteomes" id="UP001597034">
    <property type="component" value="Unassembled WGS sequence"/>
</dbReference>
<dbReference type="InterPro" id="IPR027417">
    <property type="entry name" value="P-loop_NTPase"/>
</dbReference>
<dbReference type="RefSeq" id="WP_256399932.1">
    <property type="nucleotide sequence ID" value="NZ_JANHJR010000002.1"/>
</dbReference>
<dbReference type="PANTHER" id="PTHR10803">
    <property type="entry name" value="ARSENICAL PUMP-DRIVING ATPASE ARSENITE-TRANSLOCATING ATPASE"/>
    <property type="match status" value="1"/>
</dbReference>
<evidence type="ECO:0000259" key="2">
    <source>
        <dbReference type="Pfam" id="PF02374"/>
    </source>
</evidence>
<organism evidence="3 4">
    <name type="scientific">Haloarchaeobius litoreus</name>
    <dbReference type="NCBI Taxonomy" id="755306"/>
    <lineage>
        <taxon>Archaea</taxon>
        <taxon>Methanobacteriati</taxon>
        <taxon>Methanobacteriota</taxon>
        <taxon>Stenosarchaea group</taxon>
        <taxon>Halobacteria</taxon>
        <taxon>Halobacteriales</taxon>
        <taxon>Halorubellaceae</taxon>
        <taxon>Haloarchaeobius</taxon>
    </lineage>
</organism>
<dbReference type="SUPFAM" id="SSF52540">
    <property type="entry name" value="P-loop containing nucleoside triphosphate hydrolases"/>
    <property type="match status" value="1"/>
</dbReference>
<dbReference type="EMBL" id="JBHUDO010000001">
    <property type="protein sequence ID" value="MFD1644673.1"/>
    <property type="molecule type" value="Genomic_DNA"/>
</dbReference>
<reference evidence="3 4" key="1">
    <citation type="journal article" date="2019" name="Int. J. Syst. Evol. Microbiol.">
        <title>The Global Catalogue of Microorganisms (GCM) 10K type strain sequencing project: providing services to taxonomists for standard genome sequencing and annotation.</title>
        <authorList>
            <consortium name="The Broad Institute Genomics Platform"/>
            <consortium name="The Broad Institute Genome Sequencing Center for Infectious Disease"/>
            <person name="Wu L."/>
            <person name="Ma J."/>
        </authorList>
    </citation>
    <scope>NUCLEOTIDE SEQUENCE [LARGE SCALE GENOMIC DNA]</scope>
    <source>
        <strain evidence="3 4">CGMCC 1.10390</strain>
    </source>
</reference>
<evidence type="ECO:0000313" key="3">
    <source>
        <dbReference type="EMBL" id="MFD1644673.1"/>
    </source>
</evidence>
<dbReference type="NCBIfam" id="TIGR00345">
    <property type="entry name" value="GET3_arsA_TRC40"/>
    <property type="match status" value="1"/>
</dbReference>
<protein>
    <submittedName>
        <fullName evidence="3">ArsA family ATPase</fullName>
    </submittedName>
</protein>
<dbReference type="AlphaFoldDB" id="A0ABD6DGR8"/>
<keyword evidence="4" id="KW-1185">Reference proteome</keyword>
<name>A0ABD6DGR8_9EURY</name>
<accession>A0ABD6DGR8</accession>